<organism evidence="1 2">
    <name type="scientific">Sideroxydans lithotrophicus (strain ES-1)</name>
    <dbReference type="NCBI Taxonomy" id="580332"/>
    <lineage>
        <taxon>Bacteria</taxon>
        <taxon>Pseudomonadati</taxon>
        <taxon>Pseudomonadota</taxon>
        <taxon>Betaproteobacteria</taxon>
        <taxon>Nitrosomonadales</taxon>
        <taxon>Gallionellaceae</taxon>
        <taxon>Sideroxydans</taxon>
    </lineage>
</organism>
<dbReference type="eggNOG" id="ENOG5032687">
    <property type="taxonomic scope" value="Bacteria"/>
</dbReference>
<proteinExistence type="predicted"/>
<dbReference type="STRING" id="580332.Slit_1095"/>
<dbReference type="AlphaFoldDB" id="D5CQU7"/>
<protein>
    <submittedName>
        <fullName evidence="1">Uncharacterized protein</fullName>
    </submittedName>
</protein>
<dbReference type="HOGENOM" id="CLU_848976_0_0_4"/>
<gene>
    <name evidence="1" type="ordered locus">Slit_1095</name>
</gene>
<name>D5CQU7_SIDLE</name>
<keyword evidence="2" id="KW-1185">Reference proteome</keyword>
<dbReference type="RefSeq" id="WP_013029231.1">
    <property type="nucleotide sequence ID" value="NC_013959.1"/>
</dbReference>
<dbReference type="EMBL" id="CP001965">
    <property type="protein sequence ID" value="ADE11333.1"/>
    <property type="molecule type" value="Genomic_DNA"/>
</dbReference>
<sequence length="325" mass="37094">MPSKHKGINASRLKTIYARQAMPSWDKDYVPAILATPQEAPSISRAFILTPEKLQNREVHLLSTPERNAALLGLYHPDVIGLQEQRMLSPEPCPHPLWTFPGMDRTGLPAVKGLIDVSDRLGYLNLLTRVNVENKDDPRGNSSLVFPWVGDLLWAIRTASGAVFNINWTVKSSYADFKRSLPKSKKKASDMARVLARHEIERALYDDVRIKTVQVADEGIDSHVVANLRQLFGHHRRPLGLSVEQRTEILYKFYSALGAGVPPVEVILQYSDRGRFTVHQCRSLFYQAIWNRELRIDLFHPILINLPQRPEERDVLDVYADWFRG</sequence>
<dbReference type="SUPFAM" id="SSF52980">
    <property type="entry name" value="Restriction endonuclease-like"/>
    <property type="match status" value="1"/>
</dbReference>
<evidence type="ECO:0000313" key="2">
    <source>
        <dbReference type="Proteomes" id="UP000001625"/>
    </source>
</evidence>
<dbReference type="KEGG" id="slt:Slit_1095"/>
<dbReference type="GO" id="GO:0003676">
    <property type="term" value="F:nucleic acid binding"/>
    <property type="evidence" value="ECO:0007669"/>
    <property type="project" value="InterPro"/>
</dbReference>
<dbReference type="OrthoDB" id="6820978at2"/>
<dbReference type="InterPro" id="IPR011335">
    <property type="entry name" value="Restrct_endonuc-II-like"/>
</dbReference>
<dbReference type="Proteomes" id="UP000001625">
    <property type="component" value="Chromosome"/>
</dbReference>
<evidence type="ECO:0000313" key="1">
    <source>
        <dbReference type="EMBL" id="ADE11333.1"/>
    </source>
</evidence>
<accession>D5CQU7</accession>
<dbReference type="InterPro" id="IPR011856">
    <property type="entry name" value="tRNA_endonuc-like_dom_sf"/>
</dbReference>
<dbReference type="Gene3D" id="3.40.1350.10">
    <property type="match status" value="1"/>
</dbReference>
<reference evidence="1 2" key="1">
    <citation type="submission" date="2010-03" db="EMBL/GenBank/DDBJ databases">
        <title>Complete sequence of Sideroxydans lithotrophicus ES-1.</title>
        <authorList>
            <consortium name="US DOE Joint Genome Institute"/>
            <person name="Lucas S."/>
            <person name="Copeland A."/>
            <person name="Lapidus A."/>
            <person name="Cheng J.-F."/>
            <person name="Bruce D."/>
            <person name="Goodwin L."/>
            <person name="Pitluck S."/>
            <person name="Munk A.C."/>
            <person name="Detter J.C."/>
            <person name="Han C."/>
            <person name="Tapia R."/>
            <person name="Larimer F."/>
            <person name="Land M."/>
            <person name="Hauser L."/>
            <person name="Kyrpides N."/>
            <person name="Ivanova N."/>
            <person name="Emerson D."/>
            <person name="Woyke T."/>
        </authorList>
    </citation>
    <scope>NUCLEOTIDE SEQUENCE [LARGE SCALE GENOMIC DNA]</scope>
    <source>
        <strain evidence="1 2">ES-1</strain>
    </source>
</reference>